<dbReference type="PANTHER" id="PTHR14226:SF57">
    <property type="entry name" value="BLR7027 PROTEIN"/>
    <property type="match status" value="1"/>
</dbReference>
<feature type="compositionally biased region" description="Basic and acidic residues" evidence="4">
    <location>
        <begin position="1"/>
        <end position="14"/>
    </location>
</feature>
<evidence type="ECO:0000259" key="5">
    <source>
        <dbReference type="PROSITE" id="PS51635"/>
    </source>
</evidence>
<name>A0A381QFK6_9ZZZZ</name>
<organism evidence="6">
    <name type="scientific">marine metagenome</name>
    <dbReference type="NCBI Taxonomy" id="408172"/>
    <lineage>
        <taxon>unclassified sequences</taxon>
        <taxon>metagenomes</taxon>
        <taxon>ecological metagenomes</taxon>
    </lineage>
</organism>
<feature type="domain" description="PNPLA" evidence="5">
    <location>
        <begin position="26"/>
        <end position="241"/>
    </location>
</feature>
<dbReference type="PROSITE" id="PS51635">
    <property type="entry name" value="PNPLA"/>
    <property type="match status" value="1"/>
</dbReference>
<protein>
    <recommendedName>
        <fullName evidence="5">PNPLA domain-containing protein</fullName>
    </recommendedName>
</protein>
<dbReference type="Pfam" id="PF01734">
    <property type="entry name" value="Patatin"/>
    <property type="match status" value="1"/>
</dbReference>
<proteinExistence type="predicted"/>
<evidence type="ECO:0000256" key="1">
    <source>
        <dbReference type="ARBA" id="ARBA00022801"/>
    </source>
</evidence>
<evidence type="ECO:0000313" key="6">
    <source>
        <dbReference type="EMBL" id="SUZ76847.1"/>
    </source>
</evidence>
<dbReference type="InterPro" id="IPR016035">
    <property type="entry name" value="Acyl_Trfase/lysoPLipase"/>
</dbReference>
<dbReference type="PANTHER" id="PTHR14226">
    <property type="entry name" value="NEUROPATHY TARGET ESTERASE/SWISS CHEESE D.MELANOGASTER"/>
    <property type="match status" value="1"/>
</dbReference>
<evidence type="ECO:0000256" key="2">
    <source>
        <dbReference type="ARBA" id="ARBA00022963"/>
    </source>
</evidence>
<dbReference type="GO" id="GO:0016042">
    <property type="term" value="P:lipid catabolic process"/>
    <property type="evidence" value="ECO:0007669"/>
    <property type="project" value="UniProtKB-KW"/>
</dbReference>
<sequence>MKRDPPGRAEERSQAIHTHGPKDLGIVMGGGGARAAYQIGFLRFLAKHFPELHIPYITGVSAGAINAALLASHHGTFRQAVDELSQLWANLTVEDVFRVDTRSLTANGIRWLIQLVSGGIRGAPRVRGLVDTRPLHEYLTEVLHAADGELTGIQYNLERDRLKAVALTTTNYSTGRSVTWVQGAHISEWERPQRKAHRAVLTVDHVMASAALPLLFPAIQLGNGWYGDGGIRLAAPLSPALHLGARRIIAISTRYDRSAEEAEEHSSQGYPPPAQVAGVLLNSIFLDLLDHDALRLEQLNRLLADLPRDKRRDLEPVRLLTLRPSCDLGALAHEHEAQLPKAFRFLTRGLGTMQARSPDFLSLILFQPDYLKTLIEVGEADAMAQSNNILQFLNENI</sequence>
<dbReference type="AlphaFoldDB" id="A0A381QFK6"/>
<keyword evidence="3" id="KW-0443">Lipid metabolism</keyword>
<evidence type="ECO:0000256" key="3">
    <source>
        <dbReference type="ARBA" id="ARBA00023098"/>
    </source>
</evidence>
<dbReference type="InterPro" id="IPR050301">
    <property type="entry name" value="NTE"/>
</dbReference>
<dbReference type="InterPro" id="IPR002641">
    <property type="entry name" value="PNPLA_dom"/>
</dbReference>
<dbReference type="GO" id="GO:0016787">
    <property type="term" value="F:hydrolase activity"/>
    <property type="evidence" value="ECO:0007669"/>
    <property type="project" value="UniProtKB-KW"/>
</dbReference>
<dbReference type="EMBL" id="UINC01001294">
    <property type="protein sequence ID" value="SUZ76847.1"/>
    <property type="molecule type" value="Genomic_DNA"/>
</dbReference>
<dbReference type="SUPFAM" id="SSF52151">
    <property type="entry name" value="FabD/lysophospholipase-like"/>
    <property type="match status" value="1"/>
</dbReference>
<keyword evidence="1" id="KW-0378">Hydrolase</keyword>
<keyword evidence="2" id="KW-0442">Lipid degradation</keyword>
<gene>
    <name evidence="6" type="ORF">METZ01_LOCUS29701</name>
</gene>
<feature type="region of interest" description="Disordered" evidence="4">
    <location>
        <begin position="1"/>
        <end position="23"/>
    </location>
</feature>
<reference evidence="6" key="1">
    <citation type="submission" date="2018-05" db="EMBL/GenBank/DDBJ databases">
        <authorList>
            <person name="Lanie J.A."/>
            <person name="Ng W.-L."/>
            <person name="Kazmierczak K.M."/>
            <person name="Andrzejewski T.M."/>
            <person name="Davidsen T.M."/>
            <person name="Wayne K.J."/>
            <person name="Tettelin H."/>
            <person name="Glass J.I."/>
            <person name="Rusch D."/>
            <person name="Podicherti R."/>
            <person name="Tsui H.-C.T."/>
            <person name="Winkler M.E."/>
        </authorList>
    </citation>
    <scope>NUCLEOTIDE SEQUENCE</scope>
</reference>
<dbReference type="Gene3D" id="3.40.1090.10">
    <property type="entry name" value="Cytosolic phospholipase A2 catalytic domain"/>
    <property type="match status" value="1"/>
</dbReference>
<evidence type="ECO:0000256" key="4">
    <source>
        <dbReference type="SAM" id="MobiDB-lite"/>
    </source>
</evidence>
<accession>A0A381QFK6</accession>